<evidence type="ECO:0000313" key="3">
    <source>
        <dbReference type="Proteomes" id="UP001221142"/>
    </source>
</evidence>
<dbReference type="Proteomes" id="UP001221142">
    <property type="component" value="Unassembled WGS sequence"/>
</dbReference>
<comment type="caution">
    <text evidence="2">The sequence shown here is derived from an EMBL/GenBank/DDBJ whole genome shotgun (WGS) entry which is preliminary data.</text>
</comment>
<name>A0AAD7CBY0_9AGAR</name>
<feature type="region of interest" description="Disordered" evidence="1">
    <location>
        <begin position="21"/>
        <end position="201"/>
    </location>
</feature>
<proteinExistence type="predicted"/>
<feature type="compositionally biased region" description="Basic and acidic residues" evidence="1">
    <location>
        <begin position="117"/>
        <end position="128"/>
    </location>
</feature>
<accession>A0AAD7CBY0</accession>
<reference evidence="2" key="1">
    <citation type="submission" date="2023-03" db="EMBL/GenBank/DDBJ databases">
        <title>Massive genome expansion in bonnet fungi (Mycena s.s.) driven by repeated elements and novel gene families across ecological guilds.</title>
        <authorList>
            <consortium name="Lawrence Berkeley National Laboratory"/>
            <person name="Harder C.B."/>
            <person name="Miyauchi S."/>
            <person name="Viragh M."/>
            <person name="Kuo A."/>
            <person name="Thoen E."/>
            <person name="Andreopoulos B."/>
            <person name="Lu D."/>
            <person name="Skrede I."/>
            <person name="Drula E."/>
            <person name="Henrissat B."/>
            <person name="Morin E."/>
            <person name="Kohler A."/>
            <person name="Barry K."/>
            <person name="LaButti K."/>
            <person name="Morin E."/>
            <person name="Salamov A."/>
            <person name="Lipzen A."/>
            <person name="Mereny Z."/>
            <person name="Hegedus B."/>
            <person name="Baldrian P."/>
            <person name="Stursova M."/>
            <person name="Weitz H."/>
            <person name="Taylor A."/>
            <person name="Grigoriev I.V."/>
            <person name="Nagy L.G."/>
            <person name="Martin F."/>
            <person name="Kauserud H."/>
        </authorList>
    </citation>
    <scope>NUCLEOTIDE SEQUENCE</scope>
    <source>
        <strain evidence="2">9284</strain>
    </source>
</reference>
<evidence type="ECO:0000256" key="1">
    <source>
        <dbReference type="SAM" id="MobiDB-lite"/>
    </source>
</evidence>
<dbReference type="AlphaFoldDB" id="A0AAD7CBY0"/>
<organism evidence="2 3">
    <name type="scientific">Roridomyces roridus</name>
    <dbReference type="NCBI Taxonomy" id="1738132"/>
    <lineage>
        <taxon>Eukaryota</taxon>
        <taxon>Fungi</taxon>
        <taxon>Dikarya</taxon>
        <taxon>Basidiomycota</taxon>
        <taxon>Agaricomycotina</taxon>
        <taxon>Agaricomycetes</taxon>
        <taxon>Agaricomycetidae</taxon>
        <taxon>Agaricales</taxon>
        <taxon>Marasmiineae</taxon>
        <taxon>Mycenaceae</taxon>
        <taxon>Roridomyces</taxon>
    </lineage>
</organism>
<keyword evidence="3" id="KW-1185">Reference proteome</keyword>
<feature type="non-terminal residue" evidence="2">
    <location>
        <position position="201"/>
    </location>
</feature>
<protein>
    <submittedName>
        <fullName evidence="2">Uncharacterized protein</fullName>
    </submittedName>
</protein>
<gene>
    <name evidence="2" type="ORF">FB45DRAFT_898126</name>
</gene>
<sequence length="201" mass="22311">RPPHPPGCLCSNCHLSAKLFPRGPNDRIMLPAIRPTPGMHDARTEQPKSPTGSDRARMAPPRPQSTAPGEYRPRHHAPPPMPPLPTSMPRGGYDPSSNPHGQQHHPSARGPPPPHDAGYHRFAVEPPERPATAMGARRRHDSLQQPPPPAREQPAEQQAPGEGNMRLKWVKKKERVSHFTPPSQYQGTSFRQYVHDGVSRH</sequence>
<evidence type="ECO:0000313" key="2">
    <source>
        <dbReference type="EMBL" id="KAJ7644534.1"/>
    </source>
</evidence>
<dbReference type="EMBL" id="JARKIF010000003">
    <property type="protein sequence ID" value="KAJ7644534.1"/>
    <property type="molecule type" value="Genomic_DNA"/>
</dbReference>
<feature type="compositionally biased region" description="Polar residues" evidence="1">
    <location>
        <begin position="180"/>
        <end position="191"/>
    </location>
</feature>